<keyword evidence="1" id="KW-1133">Transmembrane helix</keyword>
<dbReference type="EMBL" id="JAYFSI010000006">
    <property type="protein sequence ID" value="MEA5363104.1"/>
    <property type="molecule type" value="Genomic_DNA"/>
</dbReference>
<feature type="transmembrane region" description="Helical" evidence="1">
    <location>
        <begin position="142"/>
        <end position="163"/>
    </location>
</feature>
<dbReference type="Gene3D" id="2.130.10.10">
    <property type="entry name" value="YVTN repeat-like/Quinoprotein amine dehydrogenase"/>
    <property type="match status" value="2"/>
</dbReference>
<dbReference type="RefSeq" id="WP_323330859.1">
    <property type="nucleotide sequence ID" value="NZ_JAYFSI010000006.1"/>
</dbReference>
<dbReference type="PANTHER" id="PTHR47197:SF3">
    <property type="entry name" value="DIHYDRO-HEME D1 DEHYDROGENASE"/>
    <property type="match status" value="1"/>
</dbReference>
<comment type="caution">
    <text evidence="2">The sequence shown here is derived from an EMBL/GenBank/DDBJ whole genome shotgun (WGS) entry which is preliminary data.</text>
</comment>
<feature type="transmembrane region" description="Helical" evidence="1">
    <location>
        <begin position="57"/>
        <end position="77"/>
    </location>
</feature>
<dbReference type="InterPro" id="IPR015943">
    <property type="entry name" value="WD40/YVTN_repeat-like_dom_sf"/>
</dbReference>
<dbReference type="InterPro" id="IPR051200">
    <property type="entry name" value="Host-pathogen_enzymatic-act"/>
</dbReference>
<dbReference type="Proteomes" id="UP001304298">
    <property type="component" value="Unassembled WGS sequence"/>
</dbReference>
<feature type="transmembrane region" description="Helical" evidence="1">
    <location>
        <begin position="33"/>
        <end position="51"/>
    </location>
</feature>
<feature type="transmembrane region" description="Helical" evidence="1">
    <location>
        <begin position="244"/>
        <end position="264"/>
    </location>
</feature>
<dbReference type="PANTHER" id="PTHR47197">
    <property type="entry name" value="PROTEIN NIRF"/>
    <property type="match status" value="1"/>
</dbReference>
<sequence length="602" mass="61265">MTDREAELRVLLDRVEDERSGARVNRFRRAARLAGWSLAALVPLGVLAGLAEPAALAAHPFGSGAGLAVLLLVGHGLSAEVHGWLRTHEEDVLRLRTSLRLHRGHRLAGWPEPGDGDAGERQRLLDDLDDARADRRRTRWQLIGALTAAAGVTGAFAAALTLLGTPWPAAWGSRLLLLGTVCCAVVAFEVVATLATGGRPAVTKANLVAARRRHREAALYDAQPPAARPGPAHLPPIKQGKGTFAAVPVVGLASLAALVLAGGFTVESAPAPPAGPAPDFSAVPTQPAGRKVAVPVDWPSGVAVAPDGRHAYVGNAGPPDRPDDTVAVVDLGTQSVTAALPVAPHPMALALTPDGHRLVVASTGPAKTPAGAFTVLDPDARRVVATIPLPGPPLDVAVSPDGQTAWCVVSGASAYDAGTAVAIDIARGAVTASIPVGVNPDAIAVDAGRAYVANFGENTVSVLDTGRNALVSTVDTTAGPGGLVLDSRRHTLWVAGQTESDPRAALTAIDTTTLAPAPVDLGAPPPGAGGPGALALTPDGRRLLVGRSSPGTAPLPLLTVVDPATRRTTGVITLPAVYRIAPGPDGHHAIAAAGDLWLLDIP</sequence>
<feature type="transmembrane region" description="Helical" evidence="1">
    <location>
        <begin position="175"/>
        <end position="195"/>
    </location>
</feature>
<keyword evidence="1" id="KW-0812">Transmembrane</keyword>
<dbReference type="InterPro" id="IPR011044">
    <property type="entry name" value="Quino_amine_DH_bsu"/>
</dbReference>
<accession>A0ABU5RBF7</accession>
<evidence type="ECO:0000313" key="2">
    <source>
        <dbReference type="EMBL" id="MEA5363104.1"/>
    </source>
</evidence>
<keyword evidence="3" id="KW-1185">Reference proteome</keyword>
<protein>
    <submittedName>
        <fullName evidence="2">YncE family protein</fullName>
    </submittedName>
</protein>
<gene>
    <name evidence="2" type="ORF">VA596_26475</name>
</gene>
<proteinExistence type="predicted"/>
<evidence type="ECO:0000313" key="3">
    <source>
        <dbReference type="Proteomes" id="UP001304298"/>
    </source>
</evidence>
<organism evidence="2 3">
    <name type="scientific">Amycolatopsis heterodermiae</name>
    <dbReference type="NCBI Taxonomy" id="3110235"/>
    <lineage>
        <taxon>Bacteria</taxon>
        <taxon>Bacillati</taxon>
        <taxon>Actinomycetota</taxon>
        <taxon>Actinomycetes</taxon>
        <taxon>Pseudonocardiales</taxon>
        <taxon>Pseudonocardiaceae</taxon>
        <taxon>Amycolatopsis</taxon>
    </lineage>
</organism>
<keyword evidence="1" id="KW-0472">Membrane</keyword>
<name>A0ABU5RBF7_9PSEU</name>
<reference evidence="2 3" key="1">
    <citation type="submission" date="2023-12" db="EMBL/GenBank/DDBJ databases">
        <title>Amycolatopsis sp. V23-08.</title>
        <authorList>
            <person name="Somphong A."/>
        </authorList>
    </citation>
    <scope>NUCLEOTIDE SEQUENCE [LARGE SCALE GENOMIC DNA]</scope>
    <source>
        <strain evidence="2 3">V23-08</strain>
    </source>
</reference>
<dbReference type="SUPFAM" id="SSF50969">
    <property type="entry name" value="YVTN repeat-like/Quinoprotein amine dehydrogenase"/>
    <property type="match status" value="1"/>
</dbReference>
<evidence type="ECO:0000256" key="1">
    <source>
        <dbReference type="SAM" id="Phobius"/>
    </source>
</evidence>